<evidence type="ECO:0000256" key="4">
    <source>
        <dbReference type="ARBA" id="ARBA00022692"/>
    </source>
</evidence>
<feature type="transmembrane region" description="Helical" evidence="7">
    <location>
        <begin position="75"/>
        <end position="101"/>
    </location>
</feature>
<evidence type="ECO:0000256" key="1">
    <source>
        <dbReference type="ARBA" id="ARBA00004651"/>
    </source>
</evidence>
<comment type="caution">
    <text evidence="8">The sequence shown here is derived from an EMBL/GenBank/DDBJ whole genome shotgun (WGS) entry which is preliminary data.</text>
</comment>
<feature type="transmembrane region" description="Helical" evidence="7">
    <location>
        <begin position="267"/>
        <end position="287"/>
    </location>
</feature>
<feature type="transmembrane region" description="Helical" evidence="7">
    <location>
        <begin position="329"/>
        <end position="349"/>
    </location>
</feature>
<feature type="transmembrane region" description="Helical" evidence="7">
    <location>
        <begin position="107"/>
        <end position="126"/>
    </location>
</feature>
<dbReference type="PANTHER" id="PTHR42718:SF46">
    <property type="entry name" value="BLR6921 PROTEIN"/>
    <property type="match status" value="1"/>
</dbReference>
<dbReference type="AlphaFoldDB" id="A0A843YZB5"/>
<dbReference type="GO" id="GO:0022857">
    <property type="term" value="F:transmembrane transporter activity"/>
    <property type="evidence" value="ECO:0007669"/>
    <property type="project" value="InterPro"/>
</dbReference>
<keyword evidence="2" id="KW-0813">Transport</keyword>
<evidence type="ECO:0000256" key="6">
    <source>
        <dbReference type="ARBA" id="ARBA00023136"/>
    </source>
</evidence>
<proteinExistence type="predicted"/>
<dbReference type="InterPro" id="IPR036259">
    <property type="entry name" value="MFS_trans_sf"/>
</dbReference>
<feature type="transmembrane region" description="Helical" evidence="7">
    <location>
        <begin position="43"/>
        <end position="63"/>
    </location>
</feature>
<evidence type="ECO:0000256" key="7">
    <source>
        <dbReference type="SAM" id="Phobius"/>
    </source>
</evidence>
<feature type="transmembrane region" description="Helical" evidence="7">
    <location>
        <begin position="299"/>
        <end position="317"/>
    </location>
</feature>
<feature type="transmembrane region" description="Helical" evidence="7">
    <location>
        <begin position="195"/>
        <end position="215"/>
    </location>
</feature>
<dbReference type="CDD" id="cd17321">
    <property type="entry name" value="MFS_MMR_MDR_like"/>
    <property type="match status" value="1"/>
</dbReference>
<dbReference type="Gene3D" id="1.20.1250.20">
    <property type="entry name" value="MFS general substrate transporter like domains"/>
    <property type="match status" value="1"/>
</dbReference>
<reference evidence="8 9" key="1">
    <citation type="submission" date="2019-10" db="EMBL/GenBank/DDBJ databases">
        <title>WGS of Leuconostoc mesenteroides.</title>
        <authorList>
            <person name="Melo Bolivar J."/>
            <person name="Marino-Ramirez L."/>
            <person name="Villamil Diaz L.M."/>
        </authorList>
    </citation>
    <scope>NUCLEOTIDE SEQUENCE [LARGE SCALE GENOMIC DNA]</scope>
    <source>
        <strain evidence="8 9">M11</strain>
    </source>
</reference>
<keyword evidence="6 7" id="KW-0472">Membrane</keyword>
<dbReference type="Pfam" id="PF07690">
    <property type="entry name" value="MFS_1"/>
    <property type="match status" value="1"/>
</dbReference>
<feature type="transmembrane region" description="Helical" evidence="7">
    <location>
        <begin position="7"/>
        <end position="31"/>
    </location>
</feature>
<dbReference type="SUPFAM" id="SSF103473">
    <property type="entry name" value="MFS general substrate transporter"/>
    <property type="match status" value="2"/>
</dbReference>
<keyword evidence="5 7" id="KW-1133">Transmembrane helix</keyword>
<evidence type="ECO:0000256" key="2">
    <source>
        <dbReference type="ARBA" id="ARBA00022448"/>
    </source>
</evidence>
<name>A0A843YZB5_LEUME</name>
<feature type="transmembrane region" description="Helical" evidence="7">
    <location>
        <begin position="355"/>
        <end position="375"/>
    </location>
</feature>
<evidence type="ECO:0000256" key="5">
    <source>
        <dbReference type="ARBA" id="ARBA00022989"/>
    </source>
</evidence>
<keyword evidence="3" id="KW-1003">Cell membrane</keyword>
<dbReference type="InterPro" id="IPR011701">
    <property type="entry name" value="MFS"/>
</dbReference>
<dbReference type="GO" id="GO:0005886">
    <property type="term" value="C:plasma membrane"/>
    <property type="evidence" value="ECO:0007669"/>
    <property type="project" value="UniProtKB-SubCell"/>
</dbReference>
<evidence type="ECO:0000313" key="8">
    <source>
        <dbReference type="EMBL" id="MQR26244.1"/>
    </source>
</evidence>
<evidence type="ECO:0000256" key="3">
    <source>
        <dbReference type="ARBA" id="ARBA00022475"/>
    </source>
</evidence>
<feature type="transmembrane region" description="Helical" evidence="7">
    <location>
        <begin position="133"/>
        <end position="155"/>
    </location>
</feature>
<evidence type="ECO:0000313" key="9">
    <source>
        <dbReference type="Proteomes" id="UP000469952"/>
    </source>
</evidence>
<dbReference type="PRINTS" id="PR01036">
    <property type="entry name" value="TCRTETB"/>
</dbReference>
<dbReference type="InterPro" id="IPR004638">
    <property type="entry name" value="EmrB-like"/>
</dbReference>
<accession>A0A843YZB5</accession>
<dbReference type="EMBL" id="WIPA01000003">
    <property type="protein sequence ID" value="MQR26244.1"/>
    <property type="molecule type" value="Genomic_DNA"/>
</dbReference>
<dbReference type="PROSITE" id="PS50850">
    <property type="entry name" value="MFS"/>
    <property type="match status" value="1"/>
</dbReference>
<dbReference type="Proteomes" id="UP000469952">
    <property type="component" value="Unassembled WGS sequence"/>
</dbReference>
<dbReference type="RefSeq" id="WP_059442309.1">
    <property type="nucleotide sequence ID" value="NZ_BCMO01000001.1"/>
</dbReference>
<dbReference type="InterPro" id="IPR020846">
    <property type="entry name" value="MFS_dom"/>
</dbReference>
<dbReference type="NCBIfam" id="TIGR00711">
    <property type="entry name" value="efflux_EmrB"/>
    <property type="match status" value="1"/>
</dbReference>
<feature type="transmembrane region" description="Helical" evidence="7">
    <location>
        <begin position="227"/>
        <end position="246"/>
    </location>
</feature>
<dbReference type="PANTHER" id="PTHR42718">
    <property type="entry name" value="MAJOR FACILITATOR SUPERFAMILY MULTIDRUG TRANSPORTER MFSC"/>
    <property type="match status" value="1"/>
</dbReference>
<protein>
    <submittedName>
        <fullName evidence="8">DHA2 family efflux MFS transporter permease subunit</fullName>
    </submittedName>
</protein>
<feature type="transmembrane region" description="Helical" evidence="7">
    <location>
        <begin position="578"/>
        <end position="599"/>
    </location>
</feature>
<feature type="transmembrane region" description="Helical" evidence="7">
    <location>
        <begin position="161"/>
        <end position="183"/>
    </location>
</feature>
<comment type="subcellular location">
    <subcellularLocation>
        <location evidence="1">Cell membrane</location>
        <topology evidence="1">Multi-pass membrane protein</topology>
    </subcellularLocation>
</comment>
<sequence>MIKSTKRLGFIGLTIAMFMGTLDSTIVNIALPKLMTTFNTNLAGVSWVATTYTLALAVFMITATKLGDKFGRKKLMIIGLLLFAGSSAACMFAPSLMYLLVFRSFQGLGGAIITPLVLPMGVELFGKQHMSKIAAIVGAITALAAAGGPAAGGFILEYMSWHWIFGLNVPIGLISLLLVLLFTKESFDETLVGHFDISGMLFLAISLTGITFGLLEGREYGWTSTLILSSFLAGIIGLITFILIELKVSSPIVELNLFREKTFTSSCIIYFATGFALVAPAVIFNYYLQNVLNYDALHAALMIIPVSLAIAVTMPLATRLSDRISAIPVNLIGMLLIAGSLLLFSFITTTTPKRVMIVFSIIIGSGFGFSTVSFVSSVRHLPKSKTGIGSGITNASRQIGTCLGIAVLVTVLNTNISTAKSHIQNHSVAIINRKNLSPNVKNTAESGIRQIFSSNDQKNVNYTSRQKQFTKQLKHAALNKNNLPRPKKGTDYRKLYDATFKISEGNQKINDSLQKLAGTTTTNKVLNNSIIALSDGTLTLLNGQKNILEAIKLLAQRDELKSTLSEIKKEKNTSLSHAFSKTYVICAFLLLLCSPIALLSDKRQKKTH</sequence>
<organism evidence="8 9">
    <name type="scientific">Leuconostoc mesenteroides</name>
    <dbReference type="NCBI Taxonomy" id="1245"/>
    <lineage>
        <taxon>Bacteria</taxon>
        <taxon>Bacillati</taxon>
        <taxon>Bacillota</taxon>
        <taxon>Bacilli</taxon>
        <taxon>Lactobacillales</taxon>
        <taxon>Lactobacillaceae</taxon>
        <taxon>Leuconostoc</taxon>
    </lineage>
</organism>
<gene>
    <name evidence="8" type="ORF">GFV13_02895</name>
</gene>
<dbReference type="Gene3D" id="1.20.1720.10">
    <property type="entry name" value="Multidrug resistance protein D"/>
    <property type="match status" value="1"/>
</dbReference>
<keyword evidence="4 7" id="KW-0812">Transmembrane</keyword>